<evidence type="ECO:0008006" key="4">
    <source>
        <dbReference type="Google" id="ProtNLM"/>
    </source>
</evidence>
<protein>
    <recommendedName>
        <fullName evidence="4">Conjugal transfer protein TrbL</fullName>
    </recommendedName>
</protein>
<dbReference type="RefSeq" id="WP_050739561.1">
    <property type="nucleotide sequence ID" value="NZ_LGYO01000013.1"/>
</dbReference>
<dbReference type="Proteomes" id="UP000036873">
    <property type="component" value="Unassembled WGS sequence"/>
</dbReference>
<dbReference type="EMBL" id="LGYO01000013">
    <property type="protein sequence ID" value="KNZ42408.1"/>
    <property type="molecule type" value="Genomic_DNA"/>
</dbReference>
<keyword evidence="1" id="KW-1133">Transmembrane helix</keyword>
<dbReference type="STRING" id="52689.AKG39_06455"/>
<evidence type="ECO:0000256" key="1">
    <source>
        <dbReference type="SAM" id="Phobius"/>
    </source>
</evidence>
<comment type="caution">
    <text evidence="2">The sequence shown here is derived from an EMBL/GenBank/DDBJ whole genome shotgun (WGS) entry which is preliminary data.</text>
</comment>
<proteinExistence type="predicted"/>
<feature type="transmembrane region" description="Helical" evidence="1">
    <location>
        <begin position="167"/>
        <end position="184"/>
    </location>
</feature>
<keyword evidence="1" id="KW-0472">Membrane</keyword>
<dbReference type="AlphaFoldDB" id="A0A0L6U1M8"/>
<reference evidence="3" key="1">
    <citation type="submission" date="2015-07" db="EMBL/GenBank/DDBJ databases">
        <title>Draft genome sequence of Acetobacterium bakii DSM 8293, a potential psychrophilic chemical producer through syngas fermentation.</title>
        <authorList>
            <person name="Song Y."/>
            <person name="Hwang S."/>
            <person name="Cho B.-K."/>
        </authorList>
    </citation>
    <scope>NUCLEOTIDE SEQUENCE [LARGE SCALE GENOMIC DNA]</scope>
    <source>
        <strain evidence="3">DSM 8239</strain>
    </source>
</reference>
<feature type="transmembrane region" description="Helical" evidence="1">
    <location>
        <begin position="190"/>
        <end position="212"/>
    </location>
</feature>
<keyword evidence="3" id="KW-1185">Reference proteome</keyword>
<evidence type="ECO:0000313" key="3">
    <source>
        <dbReference type="Proteomes" id="UP000036873"/>
    </source>
</evidence>
<sequence>MYSIFKNFIFDAVNNSGIVTGSIKTLAEHVFYIEQWIGDASGLDFTASLTHIFYQLALLLLAIKFTKNGFETYITWTGGDPDSDPWAMLQRTVKAVVLIVAFPVLYDIFARVCTGVLYEILNSMNTKFLFDDNFSKTLTEANIGPFALGIFYIGVLVLYFQMVGRGIQMWMMQIGFPLACVGLIESDNGVFAPFMMTFFKAGVTTVVQLSLLSLSYILMATGDFIIGFGTLTAGIATPALLQQFMVHSGNANLSGKALTIARVTEVAVRAVK</sequence>
<feature type="transmembrane region" description="Helical" evidence="1">
    <location>
        <begin position="141"/>
        <end position="160"/>
    </location>
</feature>
<accession>A0A0L6U1M8</accession>
<dbReference type="InterPro" id="IPR046084">
    <property type="entry name" value="TrbL_4"/>
</dbReference>
<feature type="transmembrane region" description="Helical" evidence="1">
    <location>
        <begin position="224"/>
        <end position="245"/>
    </location>
</feature>
<dbReference type="OrthoDB" id="1777254at2"/>
<name>A0A0L6U1M8_9FIRM</name>
<dbReference type="Pfam" id="PF19597">
    <property type="entry name" value="TrbL_4"/>
    <property type="match status" value="1"/>
</dbReference>
<feature type="transmembrane region" description="Helical" evidence="1">
    <location>
        <begin position="95"/>
        <end position="121"/>
    </location>
</feature>
<evidence type="ECO:0000313" key="2">
    <source>
        <dbReference type="EMBL" id="KNZ42408.1"/>
    </source>
</evidence>
<gene>
    <name evidence="2" type="ORF">AKG39_06455</name>
</gene>
<organism evidence="2 3">
    <name type="scientific">Acetobacterium bakii</name>
    <dbReference type="NCBI Taxonomy" id="52689"/>
    <lineage>
        <taxon>Bacteria</taxon>
        <taxon>Bacillati</taxon>
        <taxon>Bacillota</taxon>
        <taxon>Clostridia</taxon>
        <taxon>Eubacteriales</taxon>
        <taxon>Eubacteriaceae</taxon>
        <taxon>Acetobacterium</taxon>
    </lineage>
</organism>
<keyword evidence="1" id="KW-0812">Transmembrane</keyword>